<dbReference type="Proteomes" id="UP001257948">
    <property type="component" value="Unassembled WGS sequence"/>
</dbReference>
<protein>
    <submittedName>
        <fullName evidence="2">Uncharacterized protein</fullName>
    </submittedName>
</protein>
<accession>A0ABU3M3R5</accession>
<name>A0ABU3M3R5_9ACTN</name>
<feature type="region of interest" description="Disordered" evidence="1">
    <location>
        <begin position="171"/>
        <end position="196"/>
    </location>
</feature>
<feature type="region of interest" description="Disordered" evidence="1">
    <location>
        <begin position="1"/>
        <end position="20"/>
    </location>
</feature>
<keyword evidence="3" id="KW-1185">Reference proteome</keyword>
<comment type="caution">
    <text evidence="2">The sequence shown here is derived from an EMBL/GenBank/DDBJ whole genome shotgun (WGS) entry which is preliminary data.</text>
</comment>
<gene>
    <name evidence="2" type="ORF">RQC66_36040</name>
</gene>
<dbReference type="RefSeq" id="WP_314206541.1">
    <property type="nucleotide sequence ID" value="NZ_JAVTLL010000032.1"/>
</dbReference>
<reference evidence="3" key="1">
    <citation type="submission" date="2023-07" db="EMBL/GenBank/DDBJ databases">
        <title>Draft genome sequence of the endophytic actinobacterium Streptomyces justiciae WPN32, a potential antibiotic producer.</title>
        <authorList>
            <person name="Yasawong M."/>
            <person name="Pana W."/>
            <person name="Ganta P."/>
            <person name="Santapan N."/>
            <person name="Songngamsuk T."/>
            <person name="Phatcharaharikarn M."/>
            <person name="Kerdtoob S."/>
            <person name="Nantapong N."/>
        </authorList>
    </citation>
    <scope>NUCLEOTIDE SEQUENCE [LARGE SCALE GENOMIC DNA]</scope>
    <source>
        <strain evidence="3">WPN32</strain>
    </source>
</reference>
<evidence type="ECO:0000313" key="3">
    <source>
        <dbReference type="Proteomes" id="UP001257948"/>
    </source>
</evidence>
<organism evidence="2 3">
    <name type="scientific">Streptomyces justiciae</name>
    <dbReference type="NCBI Taxonomy" id="2780140"/>
    <lineage>
        <taxon>Bacteria</taxon>
        <taxon>Bacillati</taxon>
        <taxon>Actinomycetota</taxon>
        <taxon>Actinomycetes</taxon>
        <taxon>Kitasatosporales</taxon>
        <taxon>Streptomycetaceae</taxon>
        <taxon>Streptomyces</taxon>
    </lineage>
</organism>
<dbReference type="EMBL" id="JAVTLL010000032">
    <property type="protein sequence ID" value="MDT7846140.1"/>
    <property type="molecule type" value="Genomic_DNA"/>
</dbReference>
<evidence type="ECO:0000313" key="2">
    <source>
        <dbReference type="EMBL" id="MDT7846140.1"/>
    </source>
</evidence>
<sequence length="325" mass="35865">MSDPPGVTAEAHGRYPDGENPQMAELAERLRQLLSIEGLAHLVLYDGDLAKVVLDADVSGDTDDEGVPLISRFHEQAGRRLYYLLEELEPDFAELRTGALIRTVLRVPSGAIFYYLVEPGLHLYGATSAAHRIDELDELVADCVNDLRAMVNYSLLDYGSYLSLKSETTARPTSWSRSDDPAPEDGDVVSASHPAPGPVIDPLRTALDLDGLHYIAYYAGDVYSADMFHHPALRRYFVATTPQRRRDKYGRMGLLLPGVARRMNASLDAVLEGEVLQIVLDVEQGAVYYHALPGQRYLVGVTLDQSRVAEADQRVARLGRELTDG</sequence>
<evidence type="ECO:0000256" key="1">
    <source>
        <dbReference type="SAM" id="MobiDB-lite"/>
    </source>
</evidence>
<proteinExistence type="predicted"/>